<evidence type="ECO:0000313" key="14">
    <source>
        <dbReference type="EMBL" id="OIQ97936.1"/>
    </source>
</evidence>
<dbReference type="Gene3D" id="3.90.870.10">
    <property type="entry name" value="DHBP synthase"/>
    <property type="match status" value="1"/>
</dbReference>
<reference evidence="14" key="1">
    <citation type="submission" date="2016-10" db="EMBL/GenBank/DDBJ databases">
        <title>Sequence of Gallionella enrichment culture.</title>
        <authorList>
            <person name="Poehlein A."/>
            <person name="Muehling M."/>
            <person name="Daniel R."/>
        </authorList>
    </citation>
    <scope>NUCLEOTIDE SEQUENCE</scope>
</reference>
<evidence type="ECO:0000256" key="9">
    <source>
        <dbReference type="ARBA" id="ARBA00022741"/>
    </source>
</evidence>
<dbReference type="Gene3D" id="3.40.50.11030">
    <property type="entry name" value="Threonylcarbamoyl-AMP synthase, C-terminal domain"/>
    <property type="match status" value="1"/>
</dbReference>
<dbReference type="InterPro" id="IPR050156">
    <property type="entry name" value="TC-AMP_synthase_SUA5"/>
</dbReference>
<dbReference type="InterPro" id="IPR010923">
    <property type="entry name" value="T(6)A37_SUA5"/>
</dbReference>
<organism evidence="14">
    <name type="scientific">mine drainage metagenome</name>
    <dbReference type="NCBI Taxonomy" id="410659"/>
    <lineage>
        <taxon>unclassified sequences</taxon>
        <taxon>metagenomes</taxon>
        <taxon>ecological metagenomes</taxon>
    </lineage>
</organism>
<name>A0A1J5RNW2_9ZZZZ</name>
<evidence type="ECO:0000256" key="5">
    <source>
        <dbReference type="ARBA" id="ARBA00022490"/>
    </source>
</evidence>
<evidence type="ECO:0000256" key="4">
    <source>
        <dbReference type="ARBA" id="ARBA00015492"/>
    </source>
</evidence>
<dbReference type="GO" id="GO:0003725">
    <property type="term" value="F:double-stranded RNA binding"/>
    <property type="evidence" value="ECO:0007669"/>
    <property type="project" value="InterPro"/>
</dbReference>
<protein>
    <recommendedName>
        <fullName evidence="4">Threonylcarbamoyl-AMP synthase</fullName>
        <ecNumber evidence="3">2.7.7.87</ecNumber>
    </recommendedName>
    <alternativeName>
        <fullName evidence="11">L-threonylcarbamoyladenylate synthase</fullName>
    </alternativeName>
</protein>
<dbReference type="InterPro" id="IPR005145">
    <property type="entry name" value="Sua5_C"/>
</dbReference>
<dbReference type="AlphaFoldDB" id="A0A1J5RNW2"/>
<dbReference type="PANTHER" id="PTHR17490:SF16">
    <property type="entry name" value="THREONYLCARBAMOYL-AMP SYNTHASE"/>
    <property type="match status" value="1"/>
</dbReference>
<dbReference type="GO" id="GO:0061710">
    <property type="term" value="F:L-threonylcarbamoyladenylate synthase"/>
    <property type="evidence" value="ECO:0007669"/>
    <property type="project" value="UniProtKB-EC"/>
</dbReference>
<dbReference type="InterPro" id="IPR017945">
    <property type="entry name" value="DHBP_synth_RibB-like_a/b_dom"/>
</dbReference>
<accession>A0A1J5RNW2</accession>
<evidence type="ECO:0000256" key="2">
    <source>
        <dbReference type="ARBA" id="ARBA00007663"/>
    </source>
</evidence>
<proteinExistence type="inferred from homology"/>
<sequence>MSSLIFSADETAIARAAHLLRQGGLVAFPTETVYGLGGNATQDRAVAGIFAAKNRPSFNPLISHLPDVAAVAALVEMDPRARLLAERFWPGPLTLVLPRRAGCPVSLLASAGLDSIAVRIPAHPVALALLRAAACPVAAPSANPSGGVSPTTAAHVAQGLDGRLDMILDGGPCAVGVESTVLDLCTATATLLRPGGITREQLEALLGPIALADGHGEDGPKSPGMLASHYAPGLPVRLEAAAPHPGEALLGFGPCPGATLNLSESGDLAEAAAHLFAMLRALDRADFSAIAVAPIPRHGLGLAINDRLRRAAGPRG</sequence>
<keyword evidence="6 14" id="KW-0808">Transferase</keyword>
<evidence type="ECO:0000256" key="11">
    <source>
        <dbReference type="ARBA" id="ARBA00029774"/>
    </source>
</evidence>
<dbReference type="PROSITE" id="PS51163">
    <property type="entry name" value="YRDC"/>
    <property type="match status" value="1"/>
</dbReference>
<evidence type="ECO:0000256" key="8">
    <source>
        <dbReference type="ARBA" id="ARBA00022695"/>
    </source>
</evidence>
<dbReference type="Pfam" id="PF01300">
    <property type="entry name" value="Sua5_yciO_yrdC"/>
    <property type="match status" value="1"/>
</dbReference>
<keyword evidence="10" id="KW-0067">ATP-binding</keyword>
<evidence type="ECO:0000256" key="1">
    <source>
        <dbReference type="ARBA" id="ARBA00004496"/>
    </source>
</evidence>
<evidence type="ECO:0000259" key="13">
    <source>
        <dbReference type="PROSITE" id="PS51163"/>
    </source>
</evidence>
<evidence type="ECO:0000256" key="3">
    <source>
        <dbReference type="ARBA" id="ARBA00012584"/>
    </source>
</evidence>
<dbReference type="PIRSF" id="PIRSF004930">
    <property type="entry name" value="Tln_factor_SUA5"/>
    <property type="match status" value="1"/>
</dbReference>
<dbReference type="SUPFAM" id="SSF55821">
    <property type="entry name" value="YrdC/RibB"/>
    <property type="match status" value="1"/>
</dbReference>
<keyword evidence="5" id="KW-0963">Cytoplasm</keyword>
<gene>
    <name evidence="14" type="primary">ywlC_7</name>
    <name evidence="14" type="ORF">GALL_201180</name>
</gene>
<comment type="catalytic activity">
    <reaction evidence="12">
        <text>L-threonine + hydrogencarbonate + ATP = L-threonylcarbamoyladenylate + diphosphate + H2O</text>
        <dbReference type="Rhea" id="RHEA:36407"/>
        <dbReference type="ChEBI" id="CHEBI:15377"/>
        <dbReference type="ChEBI" id="CHEBI:17544"/>
        <dbReference type="ChEBI" id="CHEBI:30616"/>
        <dbReference type="ChEBI" id="CHEBI:33019"/>
        <dbReference type="ChEBI" id="CHEBI:57926"/>
        <dbReference type="ChEBI" id="CHEBI:73682"/>
        <dbReference type="EC" id="2.7.7.87"/>
    </reaction>
</comment>
<comment type="similarity">
    <text evidence="2">Belongs to the SUA5 family.</text>
</comment>
<comment type="subcellular location">
    <subcellularLocation>
        <location evidence="1">Cytoplasm</location>
    </subcellularLocation>
</comment>
<evidence type="ECO:0000256" key="10">
    <source>
        <dbReference type="ARBA" id="ARBA00022840"/>
    </source>
</evidence>
<dbReference type="PANTHER" id="PTHR17490">
    <property type="entry name" value="SUA5"/>
    <property type="match status" value="1"/>
</dbReference>
<keyword evidence="9" id="KW-0547">Nucleotide-binding</keyword>
<feature type="domain" description="YrdC-like" evidence="13">
    <location>
        <begin position="10"/>
        <end position="197"/>
    </location>
</feature>
<dbReference type="GO" id="GO:0005524">
    <property type="term" value="F:ATP binding"/>
    <property type="evidence" value="ECO:0007669"/>
    <property type="project" value="UniProtKB-KW"/>
</dbReference>
<keyword evidence="8 14" id="KW-0548">Nucleotidyltransferase</keyword>
<evidence type="ECO:0000256" key="7">
    <source>
        <dbReference type="ARBA" id="ARBA00022694"/>
    </source>
</evidence>
<dbReference type="GO" id="GO:0006450">
    <property type="term" value="P:regulation of translational fidelity"/>
    <property type="evidence" value="ECO:0007669"/>
    <property type="project" value="TreeGrafter"/>
</dbReference>
<evidence type="ECO:0000256" key="6">
    <source>
        <dbReference type="ARBA" id="ARBA00022679"/>
    </source>
</evidence>
<dbReference type="FunFam" id="3.90.870.10:FF:000009">
    <property type="entry name" value="Threonylcarbamoyl-AMP synthase, putative"/>
    <property type="match status" value="1"/>
</dbReference>
<evidence type="ECO:0000256" key="12">
    <source>
        <dbReference type="ARBA" id="ARBA00048366"/>
    </source>
</evidence>
<dbReference type="EC" id="2.7.7.87" evidence="3"/>
<dbReference type="InterPro" id="IPR006070">
    <property type="entry name" value="Sua5-like_dom"/>
</dbReference>
<dbReference type="EMBL" id="MLJW01000126">
    <property type="protein sequence ID" value="OIQ97936.1"/>
    <property type="molecule type" value="Genomic_DNA"/>
</dbReference>
<dbReference type="Pfam" id="PF03481">
    <property type="entry name" value="Sua5_C"/>
    <property type="match status" value="1"/>
</dbReference>
<dbReference type="GO" id="GO:0008033">
    <property type="term" value="P:tRNA processing"/>
    <property type="evidence" value="ECO:0007669"/>
    <property type="project" value="UniProtKB-KW"/>
</dbReference>
<dbReference type="NCBIfam" id="TIGR00057">
    <property type="entry name" value="L-threonylcarbamoyladenylate synthase"/>
    <property type="match status" value="1"/>
</dbReference>
<dbReference type="GO" id="GO:0000049">
    <property type="term" value="F:tRNA binding"/>
    <property type="evidence" value="ECO:0007669"/>
    <property type="project" value="TreeGrafter"/>
</dbReference>
<keyword evidence="7" id="KW-0819">tRNA processing</keyword>
<comment type="caution">
    <text evidence="14">The sequence shown here is derived from an EMBL/GenBank/DDBJ whole genome shotgun (WGS) entry which is preliminary data.</text>
</comment>
<dbReference type="InterPro" id="IPR038385">
    <property type="entry name" value="Sua5/YwlC_C"/>
</dbReference>
<dbReference type="GO" id="GO:0005737">
    <property type="term" value="C:cytoplasm"/>
    <property type="evidence" value="ECO:0007669"/>
    <property type="project" value="UniProtKB-SubCell"/>
</dbReference>